<dbReference type="HOGENOM" id="CLU_1114898_0_0_5"/>
<sequence>MTAFRRVSINWPSRGLPNAKERTIRNWISALENIERIEDDTSDEYVDYVRRLRTVPVAAAELVARWHRYDALKALKAARVIVGGRWSVEQLREAEKNARAKNAGYARGRQYAHRLEGQVRKWATLHLTPDFKRLEKPPSDDPADILFVRENDPNALAAVVIFGPYSYAREYDSRLGSFMGIVAGLAAYCERVLAIVPDESIRYWRWLHQRKLEGAGIEFFAVHHRGKDFDPLEISRPSATELVSSEDEG</sequence>
<dbReference type="AlphaFoldDB" id="Q1QGH2"/>
<dbReference type="EMBL" id="CP000319">
    <property type="protein sequence ID" value="ABE64675.1"/>
    <property type="molecule type" value="Genomic_DNA"/>
</dbReference>
<dbReference type="KEGG" id="nha:Nham_4006"/>
<protein>
    <submittedName>
        <fullName evidence="1">Uncharacterized protein</fullName>
    </submittedName>
</protein>
<accession>Q1QGH2</accession>
<dbReference type="Proteomes" id="UP000001953">
    <property type="component" value="Chromosome"/>
</dbReference>
<name>Q1QGH2_NITHX</name>
<proteinExistence type="predicted"/>
<organism evidence="1 2">
    <name type="scientific">Nitrobacter hamburgensis (strain DSM 10229 / NCIMB 13809 / X14)</name>
    <dbReference type="NCBI Taxonomy" id="323097"/>
    <lineage>
        <taxon>Bacteria</taxon>
        <taxon>Pseudomonadati</taxon>
        <taxon>Pseudomonadota</taxon>
        <taxon>Alphaproteobacteria</taxon>
        <taxon>Hyphomicrobiales</taxon>
        <taxon>Nitrobacteraceae</taxon>
        <taxon>Nitrobacter</taxon>
    </lineage>
</organism>
<gene>
    <name evidence="1" type="ordered locus">Nham_4006</name>
</gene>
<evidence type="ECO:0000313" key="1">
    <source>
        <dbReference type="EMBL" id="ABE64675.1"/>
    </source>
</evidence>
<reference evidence="1 2" key="1">
    <citation type="submission" date="2006-03" db="EMBL/GenBank/DDBJ databases">
        <title>Complete sequence of chromosome of Nitrobacter hamburgensis X14.</title>
        <authorList>
            <consortium name="US DOE Joint Genome Institute"/>
            <person name="Copeland A."/>
            <person name="Lucas S."/>
            <person name="Lapidus A."/>
            <person name="Barry K."/>
            <person name="Detter J.C."/>
            <person name="Glavina del Rio T."/>
            <person name="Hammon N."/>
            <person name="Israni S."/>
            <person name="Dalin E."/>
            <person name="Tice H."/>
            <person name="Pitluck S."/>
            <person name="Chain P."/>
            <person name="Malfatti S."/>
            <person name="Shin M."/>
            <person name="Vergez L."/>
            <person name="Schmutz J."/>
            <person name="Larimer F."/>
            <person name="Land M."/>
            <person name="Hauser L."/>
            <person name="Kyrpides N."/>
            <person name="Ivanova N."/>
            <person name="Ward B."/>
            <person name="Arp D."/>
            <person name="Klotz M."/>
            <person name="Stein L."/>
            <person name="O'Mullan G."/>
            <person name="Starkenburg S."/>
            <person name="Sayavedra L."/>
            <person name="Poret-Peterson A.T."/>
            <person name="Gentry M.E."/>
            <person name="Bruce D."/>
            <person name="Richardson P."/>
        </authorList>
    </citation>
    <scope>NUCLEOTIDE SEQUENCE [LARGE SCALE GENOMIC DNA]</scope>
    <source>
        <strain evidence="2">DSM 10229 / NCIMB 13809 / X14</strain>
    </source>
</reference>
<keyword evidence="2" id="KW-1185">Reference proteome</keyword>
<evidence type="ECO:0000313" key="2">
    <source>
        <dbReference type="Proteomes" id="UP000001953"/>
    </source>
</evidence>